<dbReference type="InterPro" id="IPR000014">
    <property type="entry name" value="PAS"/>
</dbReference>
<feature type="domain" description="GGDEF" evidence="2">
    <location>
        <begin position="486"/>
        <end position="617"/>
    </location>
</feature>
<protein>
    <submittedName>
        <fullName evidence="3">Uncharacterized protein</fullName>
    </submittedName>
</protein>
<sequence>MTDSIGPGNRPGDTPVGGDRHMDRIATLGACLAGCDVALVIRSGDDGCLGWGRSWPGGDLRAVDYPRLAAVVQAAPTDDDGVVMADAAAAPEGDVTAVALRGMGLAFAARVPLSMGGRISLILAGCQAGPQGLPGHVVCGLRVLGDLVRDGVNTAVTPLAMSASGLSADLIPVMKRVVGVGFAFLDEDGVFLDLNGYVARLLGGEPASLTGSSFLDLTPVHYREDVAESFRRVIHDGLRVRGEWPILTTEGVLRRTSVSSERFEYGGRPVCLSVIADVTHQYADHALRQAQARLLKQVVLEKPLPELLRGVGEVVRTHRPRAGVLVMHRHNDGLDVESAVAGSDGTQAFIDALATDDTRAPWATSVTNNRQVMAADLGADEWRGECARLARHCGVRGVWCWPLRAQDGGALGCLVVLLERTGLPVEWEAEFLDELSDLTGFALERQDRIEGLRRSALYDDLTGAANRTLLDDRLAALRAGDARAGSRTAVLLLDLDDFKAINDTYGHACGDELLVAAVARIRKALRADDTVARVGGDEFVVVLADADEATARGVAGRVLEQFDEPVQLGTHSVAIRPSVGAAVGPAGGGDPEALLKAADQAMYNAKRAGKGTYYLSA</sequence>
<dbReference type="PANTHER" id="PTHR44757">
    <property type="entry name" value="DIGUANYLATE CYCLASE DGCP"/>
    <property type="match status" value="1"/>
</dbReference>
<evidence type="ECO:0000259" key="1">
    <source>
        <dbReference type="PROSITE" id="PS50112"/>
    </source>
</evidence>
<accession>A0A5B8RG27</accession>
<dbReference type="InterPro" id="IPR003018">
    <property type="entry name" value="GAF"/>
</dbReference>
<dbReference type="InterPro" id="IPR000160">
    <property type="entry name" value="GGDEF_dom"/>
</dbReference>
<dbReference type="NCBIfam" id="TIGR00254">
    <property type="entry name" value="GGDEF"/>
    <property type="match status" value="1"/>
</dbReference>
<proteinExistence type="predicted"/>
<gene>
    <name evidence="3" type="ORF">KBTEX_03939</name>
</gene>
<dbReference type="FunFam" id="3.30.70.270:FF:000001">
    <property type="entry name" value="Diguanylate cyclase domain protein"/>
    <property type="match status" value="1"/>
</dbReference>
<dbReference type="PROSITE" id="PS50887">
    <property type="entry name" value="GGDEF"/>
    <property type="match status" value="1"/>
</dbReference>
<dbReference type="CDD" id="cd00130">
    <property type="entry name" value="PAS"/>
    <property type="match status" value="1"/>
</dbReference>
<dbReference type="PROSITE" id="PS50112">
    <property type="entry name" value="PAS"/>
    <property type="match status" value="1"/>
</dbReference>
<dbReference type="PANTHER" id="PTHR44757:SF2">
    <property type="entry name" value="BIOFILM ARCHITECTURE MAINTENANCE PROTEIN MBAA"/>
    <property type="match status" value="1"/>
</dbReference>
<dbReference type="Pfam" id="PF08448">
    <property type="entry name" value="PAS_4"/>
    <property type="match status" value="1"/>
</dbReference>
<dbReference type="InterPro" id="IPR013656">
    <property type="entry name" value="PAS_4"/>
</dbReference>
<dbReference type="Pfam" id="PF00990">
    <property type="entry name" value="GGDEF"/>
    <property type="match status" value="1"/>
</dbReference>
<dbReference type="InterPro" id="IPR029016">
    <property type="entry name" value="GAF-like_dom_sf"/>
</dbReference>
<dbReference type="InterPro" id="IPR035965">
    <property type="entry name" value="PAS-like_dom_sf"/>
</dbReference>
<dbReference type="EMBL" id="MN079287">
    <property type="protein sequence ID" value="QEA07581.1"/>
    <property type="molecule type" value="Genomic_DNA"/>
</dbReference>
<dbReference type="Gene3D" id="3.30.450.20">
    <property type="entry name" value="PAS domain"/>
    <property type="match status" value="1"/>
</dbReference>
<name>A0A5B8RG27_9ZZZZ</name>
<dbReference type="SUPFAM" id="SSF55073">
    <property type="entry name" value="Nucleotide cyclase"/>
    <property type="match status" value="1"/>
</dbReference>
<evidence type="ECO:0000259" key="2">
    <source>
        <dbReference type="PROSITE" id="PS50887"/>
    </source>
</evidence>
<dbReference type="InterPro" id="IPR043128">
    <property type="entry name" value="Rev_trsase/Diguanyl_cyclase"/>
</dbReference>
<dbReference type="SMART" id="SM00091">
    <property type="entry name" value="PAS"/>
    <property type="match status" value="1"/>
</dbReference>
<feature type="domain" description="PAS" evidence="1">
    <location>
        <begin position="185"/>
        <end position="237"/>
    </location>
</feature>
<dbReference type="InterPro" id="IPR052155">
    <property type="entry name" value="Biofilm_reg_signaling"/>
</dbReference>
<dbReference type="InterPro" id="IPR029787">
    <property type="entry name" value="Nucleotide_cyclase"/>
</dbReference>
<dbReference type="SUPFAM" id="SSF55785">
    <property type="entry name" value="PYP-like sensor domain (PAS domain)"/>
    <property type="match status" value="1"/>
</dbReference>
<dbReference type="Gene3D" id="3.30.450.40">
    <property type="match status" value="1"/>
</dbReference>
<evidence type="ECO:0000313" key="3">
    <source>
        <dbReference type="EMBL" id="QEA07581.1"/>
    </source>
</evidence>
<dbReference type="Pfam" id="PF13185">
    <property type="entry name" value="GAF_2"/>
    <property type="match status" value="1"/>
</dbReference>
<dbReference type="Gene3D" id="3.30.70.270">
    <property type="match status" value="1"/>
</dbReference>
<dbReference type="AlphaFoldDB" id="A0A5B8RG27"/>
<organism evidence="3">
    <name type="scientific">uncultured organism</name>
    <dbReference type="NCBI Taxonomy" id="155900"/>
    <lineage>
        <taxon>unclassified sequences</taxon>
        <taxon>environmental samples</taxon>
    </lineage>
</organism>
<dbReference type="SMART" id="SM00267">
    <property type="entry name" value="GGDEF"/>
    <property type="match status" value="1"/>
</dbReference>
<dbReference type="NCBIfam" id="TIGR00229">
    <property type="entry name" value="sensory_box"/>
    <property type="match status" value="1"/>
</dbReference>
<dbReference type="SUPFAM" id="SSF55781">
    <property type="entry name" value="GAF domain-like"/>
    <property type="match status" value="1"/>
</dbReference>
<dbReference type="CDD" id="cd01949">
    <property type="entry name" value="GGDEF"/>
    <property type="match status" value="1"/>
</dbReference>
<reference evidence="3" key="1">
    <citation type="submission" date="2019-06" db="EMBL/GenBank/DDBJ databases">
        <authorList>
            <person name="Murdoch R.W."/>
            <person name="Fathepure B."/>
        </authorList>
    </citation>
    <scope>NUCLEOTIDE SEQUENCE</scope>
</reference>